<evidence type="ECO:0000256" key="10">
    <source>
        <dbReference type="SAM" id="Phobius"/>
    </source>
</evidence>
<dbReference type="GO" id="GO:0005794">
    <property type="term" value="C:Golgi apparatus"/>
    <property type="evidence" value="ECO:0007669"/>
    <property type="project" value="TreeGrafter"/>
</dbReference>
<evidence type="ECO:0000256" key="7">
    <source>
        <dbReference type="ARBA" id="ARBA00023054"/>
    </source>
</evidence>
<feature type="coiled-coil region" evidence="9">
    <location>
        <begin position="69"/>
        <end position="103"/>
    </location>
</feature>
<evidence type="ECO:0000256" key="2">
    <source>
        <dbReference type="ARBA" id="ARBA00006108"/>
    </source>
</evidence>
<evidence type="ECO:0000256" key="5">
    <source>
        <dbReference type="ARBA" id="ARBA00022927"/>
    </source>
</evidence>
<evidence type="ECO:0000256" key="9">
    <source>
        <dbReference type="SAM" id="Coils"/>
    </source>
</evidence>
<dbReference type="GO" id="GO:0005484">
    <property type="term" value="F:SNAP receptor activity"/>
    <property type="evidence" value="ECO:0007669"/>
    <property type="project" value="TreeGrafter"/>
</dbReference>
<proteinExistence type="inferred from homology"/>
<evidence type="ECO:0000256" key="3">
    <source>
        <dbReference type="ARBA" id="ARBA00022448"/>
    </source>
</evidence>
<dbReference type="GO" id="GO:0031902">
    <property type="term" value="C:late endosome membrane"/>
    <property type="evidence" value="ECO:0007669"/>
    <property type="project" value="TreeGrafter"/>
</dbReference>
<evidence type="ECO:0000259" key="11">
    <source>
        <dbReference type="Pfam" id="PF05008"/>
    </source>
</evidence>
<comment type="similarity">
    <text evidence="2">Belongs to the VTI1 family.</text>
</comment>
<comment type="subcellular location">
    <subcellularLocation>
        <location evidence="1">Membrane</location>
        <topology evidence="1">Single-pass type IV membrane protein</topology>
    </subcellularLocation>
</comment>
<name>A0AAV8AEN8_9EUKA</name>
<dbReference type="Proteomes" id="UP001146793">
    <property type="component" value="Unassembled WGS sequence"/>
</dbReference>
<dbReference type="CDD" id="cd15862">
    <property type="entry name" value="SNARE_Vti1"/>
    <property type="match status" value="1"/>
</dbReference>
<feature type="domain" description="Vesicle transport v-SNARE N-terminal" evidence="11">
    <location>
        <begin position="4"/>
        <end position="93"/>
    </location>
</feature>
<dbReference type="Pfam" id="PF12352">
    <property type="entry name" value="V-SNARE_C"/>
    <property type="match status" value="1"/>
</dbReference>
<dbReference type="InterPro" id="IPR038407">
    <property type="entry name" value="v-SNARE_N_sf"/>
</dbReference>
<dbReference type="GO" id="GO:0005829">
    <property type="term" value="C:cytosol"/>
    <property type="evidence" value="ECO:0007669"/>
    <property type="project" value="GOC"/>
</dbReference>
<dbReference type="SUPFAM" id="SSF47661">
    <property type="entry name" value="t-snare proteins"/>
    <property type="match status" value="1"/>
</dbReference>
<dbReference type="Gene3D" id="1.20.5.110">
    <property type="match status" value="1"/>
</dbReference>
<dbReference type="GO" id="GO:0000149">
    <property type="term" value="F:SNARE binding"/>
    <property type="evidence" value="ECO:0007669"/>
    <property type="project" value="TreeGrafter"/>
</dbReference>
<organism evidence="12 13">
    <name type="scientific">Anaeramoeba flamelloides</name>
    <dbReference type="NCBI Taxonomy" id="1746091"/>
    <lineage>
        <taxon>Eukaryota</taxon>
        <taxon>Metamonada</taxon>
        <taxon>Anaeramoebidae</taxon>
        <taxon>Anaeramoeba</taxon>
    </lineage>
</organism>
<comment type="caution">
    <text evidence="12">The sequence shown here is derived from an EMBL/GenBank/DDBJ whole genome shotgun (WGS) entry which is preliminary data.</text>
</comment>
<dbReference type="InterPro" id="IPR007705">
    <property type="entry name" value="Vesicle_trsprt_v-SNARE_N"/>
</dbReference>
<keyword evidence="6 10" id="KW-1133">Transmembrane helix</keyword>
<dbReference type="GO" id="GO:0048280">
    <property type="term" value="P:vesicle fusion with Golgi apparatus"/>
    <property type="evidence" value="ECO:0007669"/>
    <property type="project" value="TreeGrafter"/>
</dbReference>
<dbReference type="FunFam" id="1.20.5.110:FF:000002">
    <property type="entry name" value="Vesicle transport through interaction with t-SNAREsB"/>
    <property type="match status" value="1"/>
</dbReference>
<dbReference type="GO" id="GO:0031201">
    <property type="term" value="C:SNARE complex"/>
    <property type="evidence" value="ECO:0007669"/>
    <property type="project" value="TreeGrafter"/>
</dbReference>
<evidence type="ECO:0000256" key="1">
    <source>
        <dbReference type="ARBA" id="ARBA00004211"/>
    </source>
</evidence>
<gene>
    <name evidence="12" type="ORF">M0812_03868</name>
</gene>
<evidence type="ECO:0000256" key="8">
    <source>
        <dbReference type="ARBA" id="ARBA00023136"/>
    </source>
</evidence>
<keyword evidence="8 10" id="KW-0472">Membrane</keyword>
<dbReference type="GO" id="GO:0006896">
    <property type="term" value="P:Golgi to vacuole transport"/>
    <property type="evidence" value="ECO:0007669"/>
    <property type="project" value="TreeGrafter"/>
</dbReference>
<reference evidence="12" key="1">
    <citation type="submission" date="2022-08" db="EMBL/GenBank/DDBJ databases">
        <title>Novel sulphate-reducing endosymbionts in the free-living metamonad Anaeramoeba.</title>
        <authorList>
            <person name="Jerlstrom-Hultqvist J."/>
            <person name="Cepicka I."/>
            <person name="Gallot-Lavallee L."/>
            <person name="Salas-Leiva D."/>
            <person name="Curtis B.A."/>
            <person name="Zahonova K."/>
            <person name="Pipaliya S."/>
            <person name="Dacks J."/>
            <person name="Roger A.J."/>
        </authorList>
    </citation>
    <scope>NUCLEOTIDE SEQUENCE</scope>
    <source>
        <strain evidence="12">Busselton2</strain>
    </source>
</reference>
<protein>
    <submittedName>
        <fullName evidence="12">Vesicle transport v-snare</fullName>
    </submittedName>
</protein>
<evidence type="ECO:0000313" key="13">
    <source>
        <dbReference type="Proteomes" id="UP001146793"/>
    </source>
</evidence>
<sequence length="226" mass="26490">MESTEIFENLEEEYSSLCLSIHNNITQIPEFSGEQRKSYLRVTTKDLEEVYDILKQMDYEIRALKTDLREKLKTLYIKYKDEYQQLQTELRKASTTYNDQENQRLELFGDTEILLGSSKQSKEGLIKDTNNLRNTSNLIKEGHTTALEVEEIAEGVLEDLHTQRKTIENTKRNLETGDSNIDKNSRILSIMLRRKITNKIILVLVILFLLIAIFIVIYFAYIKKKN</sequence>
<keyword evidence="3" id="KW-0813">Transport</keyword>
<dbReference type="GO" id="GO:0006891">
    <property type="term" value="P:intra-Golgi vesicle-mediated transport"/>
    <property type="evidence" value="ECO:0007669"/>
    <property type="project" value="TreeGrafter"/>
</dbReference>
<dbReference type="SUPFAM" id="SSF58038">
    <property type="entry name" value="SNARE fusion complex"/>
    <property type="match status" value="1"/>
</dbReference>
<dbReference type="AlphaFoldDB" id="A0AAV8AEN8"/>
<accession>A0AAV8AEN8</accession>
<dbReference type="PANTHER" id="PTHR21230:SF26">
    <property type="entry name" value="VESICLE TRANSPORT THROUGH INTERACTION WITH T-SNARES HOMOLOG 1A"/>
    <property type="match status" value="1"/>
</dbReference>
<dbReference type="GO" id="GO:0012507">
    <property type="term" value="C:ER to Golgi transport vesicle membrane"/>
    <property type="evidence" value="ECO:0007669"/>
    <property type="project" value="TreeGrafter"/>
</dbReference>
<dbReference type="Gene3D" id="1.20.58.400">
    <property type="entry name" value="t-snare proteins"/>
    <property type="match status" value="1"/>
</dbReference>
<dbReference type="GO" id="GO:0006886">
    <property type="term" value="P:intracellular protein transport"/>
    <property type="evidence" value="ECO:0007669"/>
    <property type="project" value="InterPro"/>
</dbReference>
<keyword evidence="7 9" id="KW-0175">Coiled coil</keyword>
<dbReference type="InterPro" id="IPR010989">
    <property type="entry name" value="SNARE"/>
</dbReference>
<dbReference type="PANTHER" id="PTHR21230">
    <property type="entry name" value="VESICLE TRANSPORT V-SNARE PROTEIN VTI1-RELATED"/>
    <property type="match status" value="1"/>
</dbReference>
<feature type="transmembrane region" description="Helical" evidence="10">
    <location>
        <begin position="200"/>
        <end position="221"/>
    </location>
</feature>
<dbReference type="Pfam" id="PF05008">
    <property type="entry name" value="V-SNARE"/>
    <property type="match status" value="1"/>
</dbReference>
<evidence type="ECO:0000256" key="6">
    <source>
        <dbReference type="ARBA" id="ARBA00022989"/>
    </source>
</evidence>
<evidence type="ECO:0000256" key="4">
    <source>
        <dbReference type="ARBA" id="ARBA00022692"/>
    </source>
</evidence>
<evidence type="ECO:0000313" key="12">
    <source>
        <dbReference type="EMBL" id="KAJ3452104.1"/>
    </source>
</evidence>
<dbReference type="GO" id="GO:0016236">
    <property type="term" value="P:macroautophagy"/>
    <property type="evidence" value="ECO:0007669"/>
    <property type="project" value="TreeGrafter"/>
</dbReference>
<dbReference type="GO" id="GO:0005789">
    <property type="term" value="C:endoplasmic reticulum membrane"/>
    <property type="evidence" value="ECO:0007669"/>
    <property type="project" value="TreeGrafter"/>
</dbReference>
<dbReference type="GO" id="GO:0042147">
    <property type="term" value="P:retrograde transport, endosome to Golgi"/>
    <property type="evidence" value="ECO:0007669"/>
    <property type="project" value="TreeGrafter"/>
</dbReference>
<keyword evidence="4 10" id="KW-0812">Transmembrane</keyword>
<keyword evidence="5" id="KW-0653">Protein transport</keyword>
<dbReference type="EMBL" id="JANTQA010000008">
    <property type="protein sequence ID" value="KAJ3452104.1"/>
    <property type="molecule type" value="Genomic_DNA"/>
</dbReference>